<feature type="region of interest" description="Disordered" evidence="1">
    <location>
        <begin position="293"/>
        <end position="336"/>
    </location>
</feature>
<dbReference type="EMBL" id="JAUNZN010000004">
    <property type="protein sequence ID" value="KAK4822148.1"/>
    <property type="molecule type" value="Genomic_DNA"/>
</dbReference>
<comment type="caution">
    <text evidence="2">The sequence shown here is derived from an EMBL/GenBank/DDBJ whole genome shotgun (WGS) entry which is preliminary data.</text>
</comment>
<protein>
    <submittedName>
        <fullName evidence="2">Uncharacterized protein</fullName>
    </submittedName>
</protein>
<proteinExistence type="predicted"/>
<reference evidence="2 3" key="1">
    <citation type="journal article" date="2023" name="J. Hered.">
        <title>Chromosome-level genome of the wood stork (Mycteria americana) provides insight into avian chromosome evolution.</title>
        <authorList>
            <person name="Flamio R. Jr."/>
            <person name="Ramstad K.M."/>
        </authorList>
    </citation>
    <scope>NUCLEOTIDE SEQUENCE [LARGE SCALE GENOMIC DNA]</scope>
    <source>
        <strain evidence="2">JAX WOST 10</strain>
    </source>
</reference>
<evidence type="ECO:0000313" key="2">
    <source>
        <dbReference type="EMBL" id="KAK4822148.1"/>
    </source>
</evidence>
<keyword evidence="3" id="KW-1185">Reference proteome</keyword>
<gene>
    <name evidence="2" type="ORF">QYF61_010367</name>
</gene>
<organism evidence="2 3">
    <name type="scientific">Mycteria americana</name>
    <name type="common">Wood stork</name>
    <dbReference type="NCBI Taxonomy" id="33587"/>
    <lineage>
        <taxon>Eukaryota</taxon>
        <taxon>Metazoa</taxon>
        <taxon>Chordata</taxon>
        <taxon>Craniata</taxon>
        <taxon>Vertebrata</taxon>
        <taxon>Euteleostomi</taxon>
        <taxon>Archelosauria</taxon>
        <taxon>Archosauria</taxon>
        <taxon>Dinosauria</taxon>
        <taxon>Saurischia</taxon>
        <taxon>Theropoda</taxon>
        <taxon>Coelurosauria</taxon>
        <taxon>Aves</taxon>
        <taxon>Neognathae</taxon>
        <taxon>Neoaves</taxon>
        <taxon>Aequornithes</taxon>
        <taxon>Ciconiiformes</taxon>
        <taxon>Ciconiidae</taxon>
        <taxon>Mycteria</taxon>
    </lineage>
</organism>
<name>A0AAN7N5F3_MYCAM</name>
<evidence type="ECO:0000256" key="1">
    <source>
        <dbReference type="SAM" id="MobiDB-lite"/>
    </source>
</evidence>
<dbReference type="AlphaFoldDB" id="A0AAN7N5F3"/>
<dbReference type="Proteomes" id="UP001333110">
    <property type="component" value="Unassembled WGS sequence"/>
</dbReference>
<feature type="compositionally biased region" description="Low complexity" evidence="1">
    <location>
        <begin position="326"/>
        <end position="336"/>
    </location>
</feature>
<feature type="compositionally biased region" description="Basic and acidic residues" evidence="1">
    <location>
        <begin position="295"/>
        <end position="325"/>
    </location>
</feature>
<sequence>MQSVHLGRKNPMHQYTLCAHSLESSFAEKEMRFLLDKEVQCTRQTLTYWSKSSKGPLRLEKRRLGRKEVLSLCKYAMESNKEDRALLSGTQGKGKRQVYDKITALETAKDYIYPHKLNIPRTILSTEASWNRASHIHAIALFPPPTRPNSTQHIQLKPEIKAAESCGSSGASSGFGQPPGEGKGELAPCLPPRWLTACCKAPGCCLPSPAYSISVCRMPPTSARRSRVVGRVTTMTQRNSLASNFINWRIPQMDKLNELESSTNEQRRFGNGALFRATRHDLSQTCIYWKSRGKEKREKERRREEERERKSITTLGSRDDDDRRANPPVVANPVVN</sequence>
<accession>A0AAN7N5F3</accession>
<evidence type="ECO:0000313" key="3">
    <source>
        <dbReference type="Proteomes" id="UP001333110"/>
    </source>
</evidence>